<sequence>MLPYSLYAIRRIDFVPSNVLPSICYLYLGEKSCPVGTRVIVSFLFYIQKFSRSPRSNRIHFAERYNFYSEPNVTQCKFSLICLRANMSPSPNQSNCGDALGLCRAPSICNVSTGNYFPRHRLSVAY</sequence>
<dbReference type="EMBL" id="LR824540">
    <property type="protein sequence ID" value="CAH1647129.1"/>
    <property type="molecule type" value="Genomic_DNA"/>
</dbReference>
<gene>
    <name evidence="1" type="ORF">SPLIT_LOCUS12480</name>
</gene>
<accession>A0A9P0NBS6</accession>
<dbReference type="AlphaFoldDB" id="A0A9P0NBS6"/>
<dbReference type="Proteomes" id="UP001153321">
    <property type="component" value="Chromosome 9"/>
</dbReference>
<protein>
    <submittedName>
        <fullName evidence="1">Uncharacterized protein</fullName>
    </submittedName>
</protein>
<organism evidence="1 2">
    <name type="scientific">Spodoptera littoralis</name>
    <name type="common">Egyptian cotton leafworm</name>
    <dbReference type="NCBI Taxonomy" id="7109"/>
    <lineage>
        <taxon>Eukaryota</taxon>
        <taxon>Metazoa</taxon>
        <taxon>Ecdysozoa</taxon>
        <taxon>Arthropoda</taxon>
        <taxon>Hexapoda</taxon>
        <taxon>Insecta</taxon>
        <taxon>Pterygota</taxon>
        <taxon>Neoptera</taxon>
        <taxon>Endopterygota</taxon>
        <taxon>Lepidoptera</taxon>
        <taxon>Glossata</taxon>
        <taxon>Ditrysia</taxon>
        <taxon>Noctuoidea</taxon>
        <taxon>Noctuidae</taxon>
        <taxon>Amphipyrinae</taxon>
        <taxon>Spodoptera</taxon>
    </lineage>
</organism>
<evidence type="ECO:0000313" key="2">
    <source>
        <dbReference type="Proteomes" id="UP001153321"/>
    </source>
</evidence>
<reference evidence="1" key="1">
    <citation type="submission" date="2022-02" db="EMBL/GenBank/DDBJ databases">
        <authorList>
            <person name="King R."/>
        </authorList>
    </citation>
    <scope>NUCLEOTIDE SEQUENCE</scope>
</reference>
<keyword evidence="2" id="KW-1185">Reference proteome</keyword>
<evidence type="ECO:0000313" key="1">
    <source>
        <dbReference type="EMBL" id="CAH1647129.1"/>
    </source>
</evidence>
<name>A0A9P0NBS6_SPOLI</name>
<proteinExistence type="predicted"/>